<dbReference type="Gene3D" id="1.10.630.10">
    <property type="entry name" value="Cytochrome P450"/>
    <property type="match status" value="1"/>
</dbReference>
<reference evidence="4" key="2">
    <citation type="submission" date="2025-09" db="UniProtKB">
        <authorList>
            <consortium name="Ensembl"/>
        </authorList>
    </citation>
    <scope>IDENTIFICATION</scope>
</reference>
<dbReference type="AlphaFoldDB" id="A0A3Q3K3X8"/>
<comment type="similarity">
    <text evidence="1">Belongs to the cytochrome P450 family.</text>
</comment>
<dbReference type="PANTHER" id="PTHR24300:SF319">
    <property type="entry name" value="CYTOCHROME P450, FAMILY 2, SUBFAMILY AC, POLYPEPTIDE 1"/>
    <property type="match status" value="1"/>
</dbReference>
<protein>
    <submittedName>
        <fullName evidence="4">Uncharacterized protein</fullName>
    </submittedName>
</protein>
<dbReference type="GO" id="GO:0016712">
    <property type="term" value="F:oxidoreductase activity, acting on paired donors, with incorporation or reduction of molecular oxygen, reduced flavin or flavoprotein as one donor, and incorporation of one atom of oxygen"/>
    <property type="evidence" value="ECO:0007669"/>
    <property type="project" value="TreeGrafter"/>
</dbReference>
<dbReference type="STRING" id="43700.ENSMALP00000023895"/>
<evidence type="ECO:0000256" key="2">
    <source>
        <dbReference type="ARBA" id="ARBA00022723"/>
    </source>
</evidence>
<dbReference type="GO" id="GO:0006805">
    <property type="term" value="P:xenobiotic metabolic process"/>
    <property type="evidence" value="ECO:0007669"/>
    <property type="project" value="TreeGrafter"/>
</dbReference>
<organism evidence="4 5">
    <name type="scientific">Monopterus albus</name>
    <name type="common">Swamp eel</name>
    <dbReference type="NCBI Taxonomy" id="43700"/>
    <lineage>
        <taxon>Eukaryota</taxon>
        <taxon>Metazoa</taxon>
        <taxon>Chordata</taxon>
        <taxon>Craniata</taxon>
        <taxon>Vertebrata</taxon>
        <taxon>Euteleostomi</taxon>
        <taxon>Actinopterygii</taxon>
        <taxon>Neopterygii</taxon>
        <taxon>Teleostei</taxon>
        <taxon>Neoteleostei</taxon>
        <taxon>Acanthomorphata</taxon>
        <taxon>Anabantaria</taxon>
        <taxon>Synbranchiformes</taxon>
        <taxon>Synbranchidae</taxon>
        <taxon>Monopterus</taxon>
    </lineage>
</organism>
<evidence type="ECO:0000313" key="5">
    <source>
        <dbReference type="Proteomes" id="UP000261600"/>
    </source>
</evidence>
<keyword evidence="5" id="KW-1185">Reference proteome</keyword>
<dbReference type="InterPro" id="IPR050182">
    <property type="entry name" value="Cytochrome_P450_fam2"/>
</dbReference>
<sequence length="62" mass="7109">MALEDRKNLPYTDAVIHESQRLANIVPMALPHKTSRDVMFQGYFIKEVRGLFKSKPTVLIPP</sequence>
<dbReference type="GO" id="GO:0006082">
    <property type="term" value="P:organic acid metabolic process"/>
    <property type="evidence" value="ECO:0007669"/>
    <property type="project" value="TreeGrafter"/>
</dbReference>
<dbReference type="Proteomes" id="UP000261600">
    <property type="component" value="Unplaced"/>
</dbReference>
<evidence type="ECO:0000256" key="1">
    <source>
        <dbReference type="ARBA" id="ARBA00010617"/>
    </source>
</evidence>
<dbReference type="GO" id="GO:0005506">
    <property type="term" value="F:iron ion binding"/>
    <property type="evidence" value="ECO:0007669"/>
    <property type="project" value="InterPro"/>
</dbReference>
<dbReference type="GO" id="GO:0020037">
    <property type="term" value="F:heme binding"/>
    <property type="evidence" value="ECO:0007669"/>
    <property type="project" value="InterPro"/>
</dbReference>
<keyword evidence="3" id="KW-0408">Iron</keyword>
<dbReference type="Pfam" id="PF00067">
    <property type="entry name" value="p450"/>
    <property type="match status" value="1"/>
</dbReference>
<dbReference type="Ensembl" id="ENSMALT00000024347.1">
    <property type="protein sequence ID" value="ENSMALP00000023895.1"/>
    <property type="gene ID" value="ENSMALG00000016658.1"/>
</dbReference>
<evidence type="ECO:0000256" key="3">
    <source>
        <dbReference type="ARBA" id="ARBA00023004"/>
    </source>
</evidence>
<keyword evidence="2" id="KW-0479">Metal-binding</keyword>
<dbReference type="InterPro" id="IPR036396">
    <property type="entry name" value="Cyt_P450_sf"/>
</dbReference>
<dbReference type="PANTHER" id="PTHR24300">
    <property type="entry name" value="CYTOCHROME P450 508A4-RELATED"/>
    <property type="match status" value="1"/>
</dbReference>
<accession>A0A3Q3K3X8</accession>
<proteinExistence type="inferred from homology"/>
<evidence type="ECO:0000313" key="4">
    <source>
        <dbReference type="Ensembl" id="ENSMALP00000023895.1"/>
    </source>
</evidence>
<reference evidence="4" key="1">
    <citation type="submission" date="2025-08" db="UniProtKB">
        <authorList>
            <consortium name="Ensembl"/>
        </authorList>
    </citation>
    <scope>IDENTIFICATION</scope>
</reference>
<dbReference type="GO" id="GO:0005737">
    <property type="term" value="C:cytoplasm"/>
    <property type="evidence" value="ECO:0007669"/>
    <property type="project" value="TreeGrafter"/>
</dbReference>
<dbReference type="InterPro" id="IPR001128">
    <property type="entry name" value="Cyt_P450"/>
</dbReference>
<name>A0A3Q3K3X8_MONAL</name>
<dbReference type="SUPFAM" id="SSF48264">
    <property type="entry name" value="Cytochrome P450"/>
    <property type="match status" value="1"/>
</dbReference>